<dbReference type="Proteomes" id="UP000053555">
    <property type="component" value="Unassembled WGS sequence"/>
</dbReference>
<keyword evidence="2" id="KW-0378">Hydrolase</keyword>
<accession>A0A0B2PTC5</accession>
<proteinExistence type="predicted"/>
<dbReference type="GO" id="GO:0003678">
    <property type="term" value="F:DNA helicase activity"/>
    <property type="evidence" value="ECO:0007669"/>
    <property type="project" value="InterPro"/>
</dbReference>
<dbReference type="GO" id="GO:0005634">
    <property type="term" value="C:nucleus"/>
    <property type="evidence" value="ECO:0007669"/>
    <property type="project" value="TreeGrafter"/>
</dbReference>
<dbReference type="AlphaFoldDB" id="A0A0B2PTC5"/>
<sequence length="394" mass="44070">MEKKKMISASNPNPKNVYHIGGLQVEFPYQPYGSQFAFMGRVISTLNRAQKEGHCHALLESPTGTGKSLSLLCSSLAWQHHYKSQHHHLKSAHEATADPLAYGGGFVPDEVPLSSESLDRTQSEGNNKKQKKKEAPTIYYASKLLLKDQATGCPEFKNAHKVKGHPSLHKGGCNEVHDIEDLVKVGQLVKGCSYYAARSMSDDAQLVFCPYNYIINPVIRAAMDVDIKGAIVILDEAHNIEDIARDAGSVDIEEDVVDKLQMELQQLCSIKAEIYQPLYEMTQGLTSWMEQKKNKLEKRDFQHYVSCWTGDKALRELEEANISKQCFPILLECATKAIKVATDLETDAPHISAMSVITLEGLFSSLTYFFSRNGSHMLDYQLALQRCIREDTGK</sequence>
<evidence type="ECO:0000256" key="1">
    <source>
        <dbReference type="ARBA" id="ARBA00022741"/>
    </source>
</evidence>
<dbReference type="EMBL" id="KN663016">
    <property type="protein sequence ID" value="KHN12606.1"/>
    <property type="molecule type" value="Genomic_DNA"/>
</dbReference>
<evidence type="ECO:0000259" key="5">
    <source>
        <dbReference type="PROSITE" id="PS51193"/>
    </source>
</evidence>
<dbReference type="PANTHER" id="PTHR11472:SF47">
    <property type="entry name" value="FANCONI ANEMIA GROUP J PROTEIN"/>
    <property type="match status" value="1"/>
</dbReference>
<dbReference type="PANTHER" id="PTHR11472">
    <property type="entry name" value="DNA REPAIR DEAD HELICASE RAD3/XP-D SUBFAMILY MEMBER"/>
    <property type="match status" value="1"/>
</dbReference>
<dbReference type="GO" id="GO:0005524">
    <property type="term" value="F:ATP binding"/>
    <property type="evidence" value="ECO:0007669"/>
    <property type="project" value="UniProtKB-KW"/>
</dbReference>
<dbReference type="Gene3D" id="3.40.50.300">
    <property type="entry name" value="P-loop containing nucleotide triphosphate hydrolases"/>
    <property type="match status" value="1"/>
</dbReference>
<organism evidence="6">
    <name type="scientific">Glycine soja</name>
    <name type="common">Wild soybean</name>
    <dbReference type="NCBI Taxonomy" id="3848"/>
    <lineage>
        <taxon>Eukaryota</taxon>
        <taxon>Viridiplantae</taxon>
        <taxon>Streptophyta</taxon>
        <taxon>Embryophyta</taxon>
        <taxon>Tracheophyta</taxon>
        <taxon>Spermatophyta</taxon>
        <taxon>Magnoliopsida</taxon>
        <taxon>eudicotyledons</taxon>
        <taxon>Gunneridae</taxon>
        <taxon>Pentapetalae</taxon>
        <taxon>rosids</taxon>
        <taxon>fabids</taxon>
        <taxon>Fabales</taxon>
        <taxon>Fabaceae</taxon>
        <taxon>Papilionoideae</taxon>
        <taxon>50 kb inversion clade</taxon>
        <taxon>NPAAA clade</taxon>
        <taxon>indigoferoid/millettioid clade</taxon>
        <taxon>Phaseoleae</taxon>
        <taxon>Glycine</taxon>
        <taxon>Glycine subgen. Soja</taxon>
    </lineage>
</organism>
<evidence type="ECO:0000256" key="2">
    <source>
        <dbReference type="ARBA" id="ARBA00022801"/>
    </source>
</evidence>
<dbReference type="InterPro" id="IPR027417">
    <property type="entry name" value="P-loop_NTPase"/>
</dbReference>
<evidence type="ECO:0000256" key="4">
    <source>
        <dbReference type="SAM" id="MobiDB-lite"/>
    </source>
</evidence>
<evidence type="ECO:0000256" key="3">
    <source>
        <dbReference type="ARBA" id="ARBA00022840"/>
    </source>
</evidence>
<dbReference type="GO" id="GO:0003677">
    <property type="term" value="F:DNA binding"/>
    <property type="evidence" value="ECO:0007669"/>
    <property type="project" value="InterPro"/>
</dbReference>
<dbReference type="GO" id="GO:0006289">
    <property type="term" value="P:nucleotide-excision repair"/>
    <property type="evidence" value="ECO:0007669"/>
    <property type="project" value="TreeGrafter"/>
</dbReference>
<feature type="domain" description="Helicase ATP-binding" evidence="5">
    <location>
        <begin position="21"/>
        <end position="307"/>
    </location>
</feature>
<dbReference type="InterPro" id="IPR014013">
    <property type="entry name" value="Helic_SF1/SF2_ATP-bd_DinG/Rad3"/>
</dbReference>
<dbReference type="GO" id="GO:0016818">
    <property type="term" value="F:hydrolase activity, acting on acid anhydrides, in phosphorus-containing anhydrides"/>
    <property type="evidence" value="ECO:0007669"/>
    <property type="project" value="InterPro"/>
</dbReference>
<dbReference type="Pfam" id="PF06733">
    <property type="entry name" value="DEAD_2"/>
    <property type="match status" value="1"/>
</dbReference>
<protein>
    <submittedName>
        <fullName evidence="6">Fanconi anemia group J protein like</fullName>
    </submittedName>
</protein>
<keyword evidence="1" id="KW-0547">Nucleotide-binding</keyword>
<gene>
    <name evidence="6" type="ORF">glysoja_040274</name>
</gene>
<dbReference type="InterPro" id="IPR045028">
    <property type="entry name" value="DinG/Rad3-like"/>
</dbReference>
<name>A0A0B2PTC5_GLYSO</name>
<feature type="region of interest" description="Disordered" evidence="4">
    <location>
        <begin position="113"/>
        <end position="134"/>
    </location>
</feature>
<dbReference type="GO" id="GO:1990918">
    <property type="term" value="P:double-strand break repair involved in meiotic recombination"/>
    <property type="evidence" value="ECO:0007669"/>
    <property type="project" value="TreeGrafter"/>
</dbReference>
<dbReference type="SUPFAM" id="SSF52540">
    <property type="entry name" value="P-loop containing nucleoside triphosphate hydrolases"/>
    <property type="match status" value="1"/>
</dbReference>
<dbReference type="InterPro" id="IPR006554">
    <property type="entry name" value="Helicase-like_DEXD_c2"/>
</dbReference>
<evidence type="ECO:0000313" key="6">
    <source>
        <dbReference type="EMBL" id="KHN12606.1"/>
    </source>
</evidence>
<reference evidence="6" key="1">
    <citation type="submission" date="2014-07" db="EMBL/GenBank/DDBJ databases">
        <title>Identification of a novel salt tolerance gene in wild soybean by whole-genome sequencing.</title>
        <authorList>
            <person name="Lam H.-M."/>
            <person name="Qi X."/>
            <person name="Li M.-W."/>
            <person name="Liu X."/>
            <person name="Xie M."/>
            <person name="Ni M."/>
            <person name="Xu X."/>
        </authorList>
    </citation>
    <scope>NUCLEOTIDE SEQUENCE [LARGE SCALE GENOMIC DNA]</scope>
    <source>
        <tissue evidence="6">Root</tissue>
    </source>
</reference>
<dbReference type="SMART" id="SM00488">
    <property type="entry name" value="DEXDc2"/>
    <property type="match status" value="1"/>
</dbReference>
<dbReference type="InterPro" id="IPR010614">
    <property type="entry name" value="RAD3-like_helicase_DEAD"/>
</dbReference>
<dbReference type="PROSITE" id="PS51193">
    <property type="entry name" value="HELICASE_ATP_BIND_2"/>
    <property type="match status" value="1"/>
</dbReference>
<keyword evidence="3" id="KW-0067">ATP-binding</keyword>